<name>A0A7R8ZUE2_9CRUS</name>
<dbReference type="AlphaFoldDB" id="A0A7R8ZUE2"/>
<comment type="subcellular location">
    <subcellularLocation>
        <location evidence="1">Membrane</location>
        <topology evidence="1">Multi-pass membrane protein</topology>
    </subcellularLocation>
</comment>
<sequence>MERGIPWHVKALCLSVLSIMTSATVLILRYSRSHSKERYIANTVVVMTEVAKVACCLLYICASYGFNFRRTLNTVKREVLGSPRESSKLIVPSSLYLIQNNLLFIALSNLDAATYQVTYQLKILTTAFFSYVMLEKRLSGLQILSLCCMMLGVCLVQTPAAVAQEVKDPHGRSPVLGLVAVLAASLSSGFAGVYFEKLVKTSSAGSPSLPVRNMQLALFSVFFGAFGLYFNDWKEIQTKGFFYAYSTPVLLLILLNVSGRRRRRRTRYLMATVIFSTSFSNAFFQSLGGILISVTIKYADNILKGFAAAMSIILSSIVSWMFLGDLMPTTEFSVGASLVVVSIVMYGYGAVSRTLPSAELLAKKKKE</sequence>
<comment type="similarity">
    <text evidence="2">Belongs to the nucleotide-sugar transporter family. SLC35A subfamily.</text>
</comment>
<dbReference type="GO" id="GO:0015165">
    <property type="term" value="F:pyrimidine nucleotide-sugar transmembrane transporter activity"/>
    <property type="evidence" value="ECO:0007669"/>
    <property type="project" value="InterPro"/>
</dbReference>
<organism evidence="7">
    <name type="scientific">Cyprideis torosa</name>
    <dbReference type="NCBI Taxonomy" id="163714"/>
    <lineage>
        <taxon>Eukaryota</taxon>
        <taxon>Metazoa</taxon>
        <taxon>Ecdysozoa</taxon>
        <taxon>Arthropoda</taxon>
        <taxon>Crustacea</taxon>
        <taxon>Oligostraca</taxon>
        <taxon>Ostracoda</taxon>
        <taxon>Podocopa</taxon>
        <taxon>Podocopida</taxon>
        <taxon>Cytherocopina</taxon>
        <taxon>Cytheroidea</taxon>
        <taxon>Cytherideidae</taxon>
        <taxon>Cyprideis</taxon>
    </lineage>
</organism>
<accession>A0A7R8ZUE2</accession>
<gene>
    <name evidence="7" type="ORF">CTOB1V02_LOCUS10036</name>
</gene>
<evidence type="ECO:0000256" key="5">
    <source>
        <dbReference type="ARBA" id="ARBA00022989"/>
    </source>
</evidence>
<dbReference type="OrthoDB" id="408493at2759"/>
<proteinExistence type="inferred from homology"/>
<evidence type="ECO:0000256" key="6">
    <source>
        <dbReference type="ARBA" id="ARBA00023136"/>
    </source>
</evidence>
<dbReference type="GO" id="GO:0000139">
    <property type="term" value="C:Golgi membrane"/>
    <property type="evidence" value="ECO:0007669"/>
    <property type="project" value="InterPro"/>
</dbReference>
<dbReference type="PIRSF" id="PIRSF005799">
    <property type="entry name" value="UDP-gal_transpt"/>
    <property type="match status" value="1"/>
</dbReference>
<dbReference type="NCBIfam" id="TIGR00803">
    <property type="entry name" value="nst"/>
    <property type="match status" value="1"/>
</dbReference>
<dbReference type="InterPro" id="IPR037185">
    <property type="entry name" value="EmrE-like"/>
</dbReference>
<dbReference type="Pfam" id="PF04142">
    <property type="entry name" value="Nuc_sug_transp"/>
    <property type="match status" value="2"/>
</dbReference>
<evidence type="ECO:0000313" key="7">
    <source>
        <dbReference type="EMBL" id="CAD7232195.1"/>
    </source>
</evidence>
<keyword evidence="5" id="KW-1133">Transmembrane helix</keyword>
<protein>
    <submittedName>
        <fullName evidence="7">Uncharacterized protein</fullName>
    </submittedName>
</protein>
<keyword evidence="6" id="KW-0472">Membrane</keyword>
<evidence type="ECO:0000256" key="2">
    <source>
        <dbReference type="ARBA" id="ARBA00009976"/>
    </source>
</evidence>
<dbReference type="SUPFAM" id="SSF103481">
    <property type="entry name" value="Multidrug resistance efflux transporter EmrE"/>
    <property type="match status" value="1"/>
</dbReference>
<dbReference type="EMBL" id="OB664357">
    <property type="protein sequence ID" value="CAD7232195.1"/>
    <property type="molecule type" value="Genomic_DNA"/>
</dbReference>
<evidence type="ECO:0000256" key="1">
    <source>
        <dbReference type="ARBA" id="ARBA00004141"/>
    </source>
</evidence>
<evidence type="ECO:0000256" key="4">
    <source>
        <dbReference type="ARBA" id="ARBA00022692"/>
    </source>
</evidence>
<evidence type="ECO:0000256" key="3">
    <source>
        <dbReference type="ARBA" id="ARBA00022597"/>
    </source>
</evidence>
<reference evidence="7" key="1">
    <citation type="submission" date="2020-11" db="EMBL/GenBank/DDBJ databases">
        <authorList>
            <person name="Tran Van P."/>
        </authorList>
    </citation>
    <scope>NUCLEOTIDE SEQUENCE</scope>
</reference>
<keyword evidence="3" id="KW-0813">Transport</keyword>
<dbReference type="PANTHER" id="PTHR10231">
    <property type="entry name" value="NUCLEOTIDE-SUGAR TRANSMEMBRANE TRANSPORTER"/>
    <property type="match status" value="1"/>
</dbReference>
<keyword evidence="4" id="KW-0812">Transmembrane</keyword>
<keyword evidence="3" id="KW-0762">Sugar transport</keyword>
<dbReference type="InterPro" id="IPR007271">
    <property type="entry name" value="Nuc_sug_transpt"/>
</dbReference>